<reference evidence="7 8" key="1">
    <citation type="submission" date="2017-10" db="EMBL/GenBank/DDBJ databases">
        <title>Genomics of the genus Arcobacter.</title>
        <authorList>
            <person name="Perez-Cataluna A."/>
            <person name="Figueras M.J."/>
        </authorList>
    </citation>
    <scope>NUCLEOTIDE SEQUENCE [LARGE SCALE GENOMIC DNA]</scope>
    <source>
        <strain evidence="7 8">CECT 8987</strain>
    </source>
</reference>
<dbReference type="Pfam" id="PF03781">
    <property type="entry name" value="FGE-sulfatase"/>
    <property type="match status" value="1"/>
</dbReference>
<dbReference type="InterPro" id="IPR024775">
    <property type="entry name" value="DinB-like"/>
</dbReference>
<dbReference type="OrthoDB" id="9768004at2"/>
<evidence type="ECO:0000256" key="3">
    <source>
        <dbReference type="ARBA" id="ARBA00037882"/>
    </source>
</evidence>
<evidence type="ECO:0000259" key="4">
    <source>
        <dbReference type="Pfam" id="PF03781"/>
    </source>
</evidence>
<dbReference type="PANTHER" id="PTHR23150:SF26">
    <property type="entry name" value="GENERIC METHYLTRANSFERASE"/>
    <property type="match status" value="1"/>
</dbReference>
<evidence type="ECO:0000313" key="8">
    <source>
        <dbReference type="Proteomes" id="UP000290657"/>
    </source>
</evidence>
<dbReference type="InterPro" id="IPR025714">
    <property type="entry name" value="Methyltranfer_dom"/>
</dbReference>
<evidence type="ECO:0000259" key="6">
    <source>
        <dbReference type="Pfam" id="PF13847"/>
    </source>
</evidence>
<evidence type="ECO:0000313" key="7">
    <source>
        <dbReference type="EMBL" id="RXJ56512.1"/>
    </source>
</evidence>
<dbReference type="Pfam" id="PF12867">
    <property type="entry name" value="DinB_2"/>
    <property type="match status" value="1"/>
</dbReference>
<accession>A0A4V1LNW8</accession>
<dbReference type="Pfam" id="PF13847">
    <property type="entry name" value="Methyltransf_31"/>
    <property type="match status" value="1"/>
</dbReference>
<dbReference type="InterPro" id="IPR042095">
    <property type="entry name" value="SUMF_sf"/>
</dbReference>
<evidence type="ECO:0000256" key="1">
    <source>
        <dbReference type="ARBA" id="ARBA00023002"/>
    </source>
</evidence>
<evidence type="ECO:0000256" key="2">
    <source>
        <dbReference type="ARBA" id="ARBA00023004"/>
    </source>
</evidence>
<dbReference type="GO" id="GO:0120147">
    <property type="term" value="F:formylglycine-generating oxidase activity"/>
    <property type="evidence" value="ECO:0007669"/>
    <property type="project" value="TreeGrafter"/>
</dbReference>
<keyword evidence="8" id="KW-1185">Reference proteome</keyword>
<feature type="domain" description="Sulfatase-modifying factor enzyme-like" evidence="4">
    <location>
        <begin position="200"/>
        <end position="449"/>
    </location>
</feature>
<dbReference type="InterPro" id="IPR029063">
    <property type="entry name" value="SAM-dependent_MTases_sf"/>
</dbReference>
<comment type="caution">
    <text evidence="7">The sequence shown here is derived from an EMBL/GenBank/DDBJ whole genome shotgun (WGS) entry which is preliminary data.</text>
</comment>
<evidence type="ECO:0000259" key="5">
    <source>
        <dbReference type="Pfam" id="PF12867"/>
    </source>
</evidence>
<dbReference type="InterPro" id="IPR051043">
    <property type="entry name" value="Sulfatase_Mod_Factor_Kinase"/>
</dbReference>
<dbReference type="NCBIfam" id="TIGR04344">
    <property type="entry name" value="ovoA_Nterm"/>
    <property type="match status" value="1"/>
</dbReference>
<organism evidence="7 8">
    <name type="scientific">Candidatus Marinarcus aquaticus</name>
    <dbReference type="NCBI Taxonomy" id="2044504"/>
    <lineage>
        <taxon>Bacteria</taxon>
        <taxon>Pseudomonadati</taxon>
        <taxon>Campylobacterota</taxon>
        <taxon>Epsilonproteobacteria</taxon>
        <taxon>Campylobacterales</taxon>
        <taxon>Arcobacteraceae</taxon>
        <taxon>Candidatus Marinarcus</taxon>
    </lineage>
</organism>
<dbReference type="SUPFAM" id="SSF53335">
    <property type="entry name" value="S-adenosyl-L-methionine-dependent methyltransferases"/>
    <property type="match status" value="1"/>
</dbReference>
<dbReference type="AlphaFoldDB" id="A0A4V1LNW8"/>
<dbReference type="InterPro" id="IPR016187">
    <property type="entry name" value="CTDL_fold"/>
</dbReference>
<name>A0A4V1LNW8_9BACT</name>
<dbReference type="SUPFAM" id="SSF56436">
    <property type="entry name" value="C-type lectin-like"/>
    <property type="match status" value="1"/>
</dbReference>
<dbReference type="RefSeq" id="WP_128996488.1">
    <property type="nucleotide sequence ID" value="NZ_PDKN01000005.1"/>
</dbReference>
<dbReference type="Gene3D" id="3.90.1580.10">
    <property type="entry name" value="paralog of FGE (formylglycine-generating enzyme)"/>
    <property type="match status" value="1"/>
</dbReference>
<dbReference type="FunFam" id="3.90.1580.10:FF:000006">
    <property type="entry name" value="Generic methyltransferase, putative"/>
    <property type="match status" value="1"/>
</dbReference>
<proteinExistence type="predicted"/>
<protein>
    <submittedName>
        <fullName evidence="7">5-histidylcysteine sulfoxide synthase</fullName>
    </submittedName>
</protein>
<comment type="pathway">
    <text evidence="3">Amino-acid biosynthesis; ergothioneine biosynthesis.</text>
</comment>
<dbReference type="CDD" id="cd02440">
    <property type="entry name" value="AdoMet_MTases"/>
    <property type="match status" value="1"/>
</dbReference>
<dbReference type="Proteomes" id="UP000290657">
    <property type="component" value="Unassembled WGS sequence"/>
</dbReference>
<keyword evidence="1" id="KW-0560">Oxidoreductase</keyword>
<dbReference type="Gene3D" id="3.40.50.150">
    <property type="entry name" value="Vaccinia Virus protein VP39"/>
    <property type="match status" value="1"/>
</dbReference>
<dbReference type="PANTHER" id="PTHR23150">
    <property type="entry name" value="SULFATASE MODIFYING FACTOR 1, 2"/>
    <property type="match status" value="1"/>
</dbReference>
<feature type="domain" description="Methyltransferase" evidence="6">
    <location>
        <begin position="490"/>
        <end position="596"/>
    </location>
</feature>
<dbReference type="EMBL" id="PDKN01000005">
    <property type="protein sequence ID" value="RXJ56512.1"/>
    <property type="molecule type" value="Genomic_DNA"/>
</dbReference>
<dbReference type="InterPro" id="IPR005532">
    <property type="entry name" value="SUMF_dom"/>
</dbReference>
<gene>
    <name evidence="7" type="primary">ovoA</name>
    <name evidence="7" type="ORF">CRV04_08875</name>
</gene>
<sequence>MNKELITRNINLSTGTVESKRKEILNYFLKTYETFEKLFDDVFVNDDVFYLQPEPLRHQLIFYYGHTATFYINKMILGGYITERINPKYESMFAIGVDEMSWDDLNKENYAWPSVQEVRDYRTKAKEVVSNYIQTCTFTLPIDWDNPMWVVMMGIEHEKIHIETSSVLHRQLDIKYVKPNSFGLECTSYGKNLSNELLEVPSMNITLGKDKSNAYYGWDNEYGEYQESTPAFKASKYLVSNGEFLEFIQDGGYCNDAFWSEEGKGWKEYQKAQYPTFWIKEGETFKYRTMTNIIDLPLNWPVDVNYLEAEAFCNWKSKKEHKNITLPSEALWHALHEHTQTPDEPQWGKKAPANINLEHFTSSCPVDMFEFNGFYDVIGNVWQWTTTAIDGFEGFEVHPLYDDFSVPTFDNRHNIFKGGSYISCGNEALKDSRYAFRRHFPQHAGFRYVEVPASYNQKPDVKPNIEEDEYANFFKLAVKTVQHYNKTFKKNSALNLGCYYGTAAFELAKEYKNIVGIDFTARNILNAQAKKEQEVVHNCQFWQGDGCNLKPHFKGYDLILITTDFDELYNLEAFLSDIPTRLNSGGLLVIQGRNIEDDKLIEERLSLTLHKIENNVWSK</sequence>
<keyword evidence="2" id="KW-0408">Iron</keyword>
<feature type="domain" description="DinB-like" evidence="5">
    <location>
        <begin position="29"/>
        <end position="164"/>
    </location>
</feature>
<dbReference type="InterPro" id="IPR027577">
    <property type="entry name" value="OvoA_Nterm"/>
</dbReference>